<dbReference type="GO" id="GO:0032259">
    <property type="term" value="P:methylation"/>
    <property type="evidence" value="ECO:0007669"/>
    <property type="project" value="UniProtKB-KW"/>
</dbReference>
<dbReference type="Gene3D" id="1.10.8.10">
    <property type="entry name" value="DNA helicase RuvA subunit, C-terminal domain"/>
    <property type="match status" value="1"/>
</dbReference>
<keyword evidence="1" id="KW-0489">Methyltransferase</keyword>
<organism evidence="1 2">
    <name type="scientific">Diplodia seriata</name>
    <dbReference type="NCBI Taxonomy" id="420778"/>
    <lineage>
        <taxon>Eukaryota</taxon>
        <taxon>Fungi</taxon>
        <taxon>Dikarya</taxon>
        <taxon>Ascomycota</taxon>
        <taxon>Pezizomycotina</taxon>
        <taxon>Dothideomycetes</taxon>
        <taxon>Dothideomycetes incertae sedis</taxon>
        <taxon>Botryosphaeriales</taxon>
        <taxon>Botryosphaeriaceae</taxon>
        <taxon>Diplodia</taxon>
    </lineage>
</organism>
<dbReference type="PROSITE" id="PS00092">
    <property type="entry name" value="N6_MTASE"/>
    <property type="match status" value="1"/>
</dbReference>
<evidence type="ECO:0000313" key="1">
    <source>
        <dbReference type="EMBL" id="KKY15966.1"/>
    </source>
</evidence>
<accession>A0A0G2E0S1</accession>
<name>A0A0G2E0S1_9PEZI</name>
<keyword evidence="1" id="KW-0808">Transferase</keyword>
<evidence type="ECO:0000313" key="2">
    <source>
        <dbReference type="Proteomes" id="UP000034182"/>
    </source>
</evidence>
<dbReference type="Proteomes" id="UP000034182">
    <property type="component" value="Unassembled WGS sequence"/>
</dbReference>
<comment type="caution">
    <text evidence="1">The sequence shown here is derived from an EMBL/GenBank/DDBJ whole genome shotgun (WGS) entry which is preliminary data.</text>
</comment>
<dbReference type="Gene3D" id="3.40.50.150">
    <property type="entry name" value="Vaccinia Virus protein VP39"/>
    <property type="match status" value="1"/>
</dbReference>
<dbReference type="GO" id="GO:0008168">
    <property type="term" value="F:methyltransferase activity"/>
    <property type="evidence" value="ECO:0007669"/>
    <property type="project" value="UniProtKB-KW"/>
</dbReference>
<sequence>MPRIPHGLLRHARRADCLLPRLLLACRDIASARNELRWLREHAVKTAPATWPARLRAMVRDRSAGRPLQYILGTEYFGDLEIACRPGVLIPRQETAASVAYLAERLSPALPKPLRVLDLCTGTGCIPLLFEDLLRDAAPHVQLLGIDVSPQCVNLARHNARRCGSSRTDFALADVLSGGRSGAPPLMALLRERNMVDWDVLVSNPPYISPHAFIHTTTRSVRNYEPKLALVPPPASTDDKAVDGGDVFYPRLLEIADQVRAKVVLFEVADMDQALRVARMAESTRSWRRIEIWRDEPAGKDLDSKHVVDDTHGFRTLGCGHGRSVVCWRHETLATV</sequence>
<reference evidence="1 2" key="2">
    <citation type="submission" date="2015-05" db="EMBL/GenBank/DDBJ databases">
        <title>Distinctive expansion of gene families associated with plant cell wall degradation and secondary metabolism in the genomes of grapevine trunk pathogens.</title>
        <authorList>
            <person name="Lawrence D.P."/>
            <person name="Travadon R."/>
            <person name="Rolshausen P.E."/>
            <person name="Baumgartner K."/>
        </authorList>
    </citation>
    <scope>NUCLEOTIDE SEQUENCE [LARGE SCALE GENOMIC DNA]</scope>
    <source>
        <strain evidence="1">DS831</strain>
    </source>
</reference>
<dbReference type="InterPro" id="IPR050320">
    <property type="entry name" value="N5-glutamine_MTase"/>
</dbReference>
<dbReference type="AlphaFoldDB" id="A0A0G2E0S1"/>
<dbReference type="GO" id="GO:0005739">
    <property type="term" value="C:mitochondrion"/>
    <property type="evidence" value="ECO:0007669"/>
    <property type="project" value="TreeGrafter"/>
</dbReference>
<dbReference type="PANTHER" id="PTHR18895:SF74">
    <property type="entry name" value="MTRF1L RELEASE FACTOR GLUTAMINE METHYLTRANSFERASE"/>
    <property type="match status" value="1"/>
</dbReference>
<dbReference type="GO" id="GO:0003676">
    <property type="term" value="F:nucleic acid binding"/>
    <property type="evidence" value="ECO:0007669"/>
    <property type="project" value="InterPro"/>
</dbReference>
<protein>
    <submittedName>
        <fullName evidence="1">Putative s-adenosylmethionine-dependent methyltransferase</fullName>
    </submittedName>
</protein>
<dbReference type="InterPro" id="IPR029063">
    <property type="entry name" value="SAM-dependent_MTases_sf"/>
</dbReference>
<dbReference type="EMBL" id="LAQI01000177">
    <property type="protein sequence ID" value="KKY15966.1"/>
    <property type="molecule type" value="Genomic_DNA"/>
</dbReference>
<reference evidence="1 2" key="1">
    <citation type="submission" date="2015-03" db="EMBL/GenBank/DDBJ databases">
        <authorList>
            <person name="Morales-Cruz A."/>
            <person name="Amrine K.C."/>
            <person name="Cantu D."/>
        </authorList>
    </citation>
    <scope>NUCLEOTIDE SEQUENCE [LARGE SCALE GENOMIC DNA]</scope>
    <source>
        <strain evidence="1">DS831</strain>
    </source>
</reference>
<dbReference type="SUPFAM" id="SSF53335">
    <property type="entry name" value="S-adenosyl-L-methionine-dependent methyltransferases"/>
    <property type="match status" value="1"/>
</dbReference>
<dbReference type="CDD" id="cd02440">
    <property type="entry name" value="AdoMet_MTases"/>
    <property type="match status" value="1"/>
</dbReference>
<dbReference type="PANTHER" id="PTHR18895">
    <property type="entry name" value="HEMK METHYLTRANSFERASE"/>
    <property type="match status" value="1"/>
</dbReference>
<proteinExistence type="predicted"/>
<gene>
    <name evidence="1" type="ORF">UCDDS831_g07350</name>
</gene>
<dbReference type="InterPro" id="IPR002052">
    <property type="entry name" value="DNA_methylase_N6_adenine_CS"/>
</dbReference>